<keyword evidence="9 14" id="KW-0342">GTP-binding</keyword>
<dbReference type="GO" id="GO:0004634">
    <property type="term" value="F:phosphopyruvate hydratase activity"/>
    <property type="evidence" value="ECO:0007669"/>
    <property type="project" value="UniProtKB-EC"/>
</dbReference>
<feature type="compositionally biased region" description="Low complexity" evidence="15">
    <location>
        <begin position="8"/>
        <end position="23"/>
    </location>
</feature>
<dbReference type="HAMAP" id="MF_00318">
    <property type="entry name" value="Enolase"/>
    <property type="match status" value="1"/>
</dbReference>
<dbReference type="FunFam" id="3.40.50.300:FF:000559">
    <property type="entry name" value="Nuclear/nucleolar GTPase 2"/>
    <property type="match status" value="1"/>
</dbReference>
<dbReference type="InterPro" id="IPR027417">
    <property type="entry name" value="P-loop_NTPase"/>
</dbReference>
<evidence type="ECO:0000256" key="13">
    <source>
        <dbReference type="ARBA" id="ARBA00048333"/>
    </source>
</evidence>
<evidence type="ECO:0000256" key="1">
    <source>
        <dbReference type="ARBA" id="ARBA00001946"/>
    </source>
</evidence>
<keyword evidence="8" id="KW-0460">Magnesium</keyword>
<feature type="compositionally biased region" description="Basic and acidic residues" evidence="15">
    <location>
        <begin position="562"/>
        <end position="579"/>
    </location>
</feature>
<dbReference type="Gene3D" id="3.30.390.10">
    <property type="entry name" value="Enolase-like, N-terminal domain"/>
    <property type="match status" value="1"/>
</dbReference>
<dbReference type="PROSITE" id="PS00164">
    <property type="entry name" value="ENOLASE"/>
    <property type="match status" value="1"/>
</dbReference>
<evidence type="ECO:0000256" key="5">
    <source>
        <dbReference type="ARBA" id="ARBA00009604"/>
    </source>
</evidence>
<evidence type="ECO:0000256" key="15">
    <source>
        <dbReference type="SAM" id="MobiDB-lite"/>
    </source>
</evidence>
<dbReference type="SUPFAM" id="SSF54826">
    <property type="entry name" value="Enolase N-terminal domain-like"/>
    <property type="match status" value="1"/>
</dbReference>
<feature type="region of interest" description="Disordered" evidence="15">
    <location>
        <begin position="1"/>
        <end position="23"/>
    </location>
</feature>
<dbReference type="InterPro" id="IPR006073">
    <property type="entry name" value="GTP-bd"/>
</dbReference>
<evidence type="ECO:0000256" key="4">
    <source>
        <dbReference type="ARBA" id="ARBA00005031"/>
    </source>
</evidence>
<dbReference type="NCBIfam" id="TIGR01060">
    <property type="entry name" value="eno"/>
    <property type="match status" value="1"/>
</dbReference>
<dbReference type="SFLD" id="SFLDG00178">
    <property type="entry name" value="enolase"/>
    <property type="match status" value="1"/>
</dbReference>
<dbReference type="Pfam" id="PF08153">
    <property type="entry name" value="NGP1NT"/>
    <property type="match status" value="1"/>
</dbReference>
<keyword evidence="10" id="KW-0324">Glycolysis</keyword>
<dbReference type="PROSITE" id="PS51721">
    <property type="entry name" value="G_CP"/>
    <property type="match status" value="1"/>
</dbReference>
<dbReference type="UniPathway" id="UPA00109">
    <property type="reaction ID" value="UER00187"/>
</dbReference>
<dbReference type="PANTHER" id="PTHR11902:SF1">
    <property type="entry name" value="ENOLASE"/>
    <property type="match status" value="1"/>
</dbReference>
<dbReference type="EMBL" id="NHYE01005530">
    <property type="protein sequence ID" value="PPQ70731.1"/>
    <property type="molecule type" value="Genomic_DNA"/>
</dbReference>
<evidence type="ECO:0000256" key="8">
    <source>
        <dbReference type="ARBA" id="ARBA00022842"/>
    </source>
</evidence>
<sequence length="1084" mass="117778">MAPTKNAKSPSKTRSSTSSSVSLKKVKGENFYRNAKQVARLKMLNGGKPVRDKDGKIIQAAAFQKGEDETTPGRVQPDRRWFGNTRVISQTALDHFRTSLSAKKDDPYSVLLRRNKLPMALLDDAANPNIRKRPHIVETEPFAETFGPKAQRKKPRIDAGTFEELGKIGAAAAEEAENAATISGEAVIEPLASAVPDVPTHADYNEPIYAKGTSRRIFGELYKVIDSSDVILHILDARDPLGTMCDSVLDTIRKEKAHKQVVLVINKCDLVPNWVTARYIQHLTPRYPTIAFHASPNHSFGKGSLIQLLRQFSQLHSDKKQISVGFIGYPNVGKSSVINTLKSGKVCRVAPVPGETKVWQYITLTKRIYLIDCPGIVPASAHDSQSSTVLKGVVRVEALPTPSEHIPALMARVKPIYLSRTYDIPLPNKDDPSQGWDPEDFLDQLARKKGRLLKQGEPDLDSVAKIVLTDWVRGRIPFFVPPPERPEELNEAEAKMKKKRDLKGKGKAVPGDAEVPGVKQNLKSMVQKNTFLPEDIQKLDEGFEEGEEAGEESLDPSVGESDGDKADESDGEEDLKWNDVFEGVGVESTTAETADNDDGESTDEVGKKESRMTTNKRKATNFYTSSNVKNKSRSKAALMNMSITKIHARQIFDSRGNPTVEVDLYTAKGRFRAAVPSGASTGIHEAVELRDGDKSSYLGKGVSKAVANVNDIIAPELIKSGLTVTQQKDIDDFLIKLDGTPNKGKLGANAILGVSIAVAEAGAAEKGVPLYQHFADLAGVKPPFVLPCPAFNVINGGSHAGNKLAFQEFMLLPTGASSFAEAMKIGTETYHTLKKVISAKYGIDAVNVGDEGGFAPNVSGAEESLELLAEAIKKAGYEGKIKIALDVASSEFYKEGKYDLDFKNPNSDPSKWITGTELADLYLSYVKKYPIVSIEDPFDQDDWEAWTHFTKLSGIQIVGDDLTVTNPLRIKTAIEKKACNGLLLKVNQIGTISESIQAAQLAQSDGWGVMISHRSGETENTIIADLSVALGVGEIKTGAPARSERVAKYNALLRIEEELAGSGATFAGDKGLSAGLTPPALLKK</sequence>
<feature type="compositionally biased region" description="Basic and acidic residues" evidence="15">
    <location>
        <begin position="484"/>
        <end position="495"/>
    </location>
</feature>
<dbReference type="InterPro" id="IPR020810">
    <property type="entry name" value="Enolase_C"/>
</dbReference>
<feature type="compositionally biased region" description="Basic residues" evidence="15">
    <location>
        <begin position="496"/>
        <end position="506"/>
    </location>
</feature>
<dbReference type="SMART" id="SM01192">
    <property type="entry name" value="Enolase_C"/>
    <property type="match status" value="1"/>
</dbReference>
<dbReference type="InterPro" id="IPR030378">
    <property type="entry name" value="G_CP_dom"/>
</dbReference>
<accession>A0A409VWV0</accession>
<comment type="caution">
    <text evidence="17">The sequence shown here is derived from an EMBL/GenBank/DDBJ whole genome shotgun (WGS) entry which is preliminary data.</text>
</comment>
<keyword evidence="12 14" id="KW-0539">Nucleus</keyword>
<dbReference type="Pfam" id="PF00113">
    <property type="entry name" value="Enolase_C"/>
    <property type="match status" value="1"/>
</dbReference>
<dbReference type="SMART" id="SM01193">
    <property type="entry name" value="Enolase_N"/>
    <property type="match status" value="1"/>
</dbReference>
<dbReference type="GO" id="GO:0006096">
    <property type="term" value="P:glycolytic process"/>
    <property type="evidence" value="ECO:0007669"/>
    <property type="project" value="UniProtKB-UniPathway"/>
</dbReference>
<feature type="compositionally biased region" description="Acidic residues" evidence="15">
    <location>
        <begin position="544"/>
        <end position="554"/>
    </location>
</feature>
<dbReference type="InterPro" id="IPR012971">
    <property type="entry name" value="NOG2_N_dom"/>
</dbReference>
<dbReference type="GO" id="GO:0000015">
    <property type="term" value="C:phosphopyruvate hydratase complex"/>
    <property type="evidence" value="ECO:0007669"/>
    <property type="project" value="InterPro"/>
</dbReference>
<gene>
    <name evidence="17" type="ORF">CVT26_014696</name>
</gene>
<comment type="pathway">
    <text evidence="4">Carbohydrate degradation; glycolysis; pyruvate from D-glyceraldehyde 3-phosphate: step 4/5.</text>
</comment>
<comment type="similarity">
    <text evidence="14">Belongs to the TRAFAC class YlqF/YawG GTPase family. NOG2 subfamily.</text>
</comment>
<keyword evidence="7 14" id="KW-0547">Nucleotide-binding</keyword>
<evidence type="ECO:0000256" key="11">
    <source>
        <dbReference type="ARBA" id="ARBA00023239"/>
    </source>
</evidence>
<dbReference type="InterPro" id="IPR023179">
    <property type="entry name" value="GTP-bd_ortho_bundle_sf"/>
</dbReference>
<evidence type="ECO:0000313" key="17">
    <source>
        <dbReference type="EMBL" id="PPQ70731.1"/>
    </source>
</evidence>
<feature type="region of interest" description="Disordered" evidence="15">
    <location>
        <begin position="544"/>
        <end position="617"/>
    </location>
</feature>
<dbReference type="Gene3D" id="3.40.50.300">
    <property type="entry name" value="P-loop containing nucleotide triphosphate hydrolases"/>
    <property type="match status" value="1"/>
</dbReference>
<dbReference type="SFLD" id="SFLDF00002">
    <property type="entry name" value="enolase"/>
    <property type="match status" value="1"/>
</dbReference>
<proteinExistence type="inferred from homology"/>
<keyword evidence="18" id="KW-1185">Reference proteome</keyword>
<dbReference type="InterPro" id="IPR024929">
    <property type="entry name" value="GNL2_CP_dom"/>
</dbReference>
<evidence type="ECO:0000256" key="9">
    <source>
        <dbReference type="ARBA" id="ARBA00023134"/>
    </source>
</evidence>
<dbReference type="PRINTS" id="PR00148">
    <property type="entry name" value="ENOLASE"/>
</dbReference>
<comment type="function">
    <text evidence="2 14">GTPase that associates with pre-60S ribosomal subunits in the nucleolus and is required for their nuclear export and maturation.</text>
</comment>
<dbReference type="Proteomes" id="UP000284706">
    <property type="component" value="Unassembled WGS sequence"/>
</dbReference>
<dbReference type="Gene3D" id="1.10.1580.10">
    <property type="match status" value="1"/>
</dbReference>
<dbReference type="GO" id="GO:0005525">
    <property type="term" value="F:GTP binding"/>
    <property type="evidence" value="ECO:0007669"/>
    <property type="project" value="UniProtKB-KW"/>
</dbReference>
<dbReference type="CDD" id="cd03313">
    <property type="entry name" value="enolase"/>
    <property type="match status" value="1"/>
</dbReference>
<dbReference type="GO" id="GO:0005730">
    <property type="term" value="C:nucleolus"/>
    <property type="evidence" value="ECO:0007669"/>
    <property type="project" value="UniProtKB-SubCell"/>
</dbReference>
<dbReference type="CDD" id="cd01858">
    <property type="entry name" value="NGP_1"/>
    <property type="match status" value="1"/>
</dbReference>
<dbReference type="InterPro" id="IPR036849">
    <property type="entry name" value="Enolase-like_C_sf"/>
</dbReference>
<name>A0A409VWV0_9AGAR</name>
<dbReference type="SFLD" id="SFLDS00001">
    <property type="entry name" value="Enolase"/>
    <property type="match status" value="1"/>
</dbReference>
<evidence type="ECO:0000259" key="16">
    <source>
        <dbReference type="PROSITE" id="PS51721"/>
    </source>
</evidence>
<dbReference type="SUPFAM" id="SSF52540">
    <property type="entry name" value="P-loop containing nucleoside triphosphate hydrolases"/>
    <property type="match status" value="1"/>
</dbReference>
<evidence type="ECO:0000256" key="2">
    <source>
        <dbReference type="ARBA" id="ARBA00003892"/>
    </source>
</evidence>
<comment type="similarity">
    <text evidence="5">Belongs to the enolase family.</text>
</comment>
<protein>
    <recommendedName>
        <fullName evidence="6 14">Nucleolar GTP-binding protein 2</fullName>
    </recommendedName>
</protein>
<reference evidence="17 18" key="1">
    <citation type="journal article" date="2018" name="Evol. Lett.">
        <title>Horizontal gene cluster transfer increased hallucinogenic mushroom diversity.</title>
        <authorList>
            <person name="Reynolds H.T."/>
            <person name="Vijayakumar V."/>
            <person name="Gluck-Thaler E."/>
            <person name="Korotkin H.B."/>
            <person name="Matheny P.B."/>
            <person name="Slot J.C."/>
        </authorList>
    </citation>
    <scope>NUCLEOTIDE SEQUENCE [LARGE SCALE GENOMIC DNA]</scope>
    <source>
        <strain evidence="17 18">SRW20</strain>
    </source>
</reference>
<dbReference type="InterPro" id="IPR000941">
    <property type="entry name" value="Enolase"/>
</dbReference>
<comment type="subcellular location">
    <subcellularLocation>
        <location evidence="3 14">Nucleus</location>
        <location evidence="3 14">Nucleolus</location>
    </subcellularLocation>
</comment>
<evidence type="ECO:0000256" key="6">
    <source>
        <dbReference type="ARBA" id="ARBA00022127"/>
    </source>
</evidence>
<evidence type="ECO:0000256" key="10">
    <source>
        <dbReference type="ARBA" id="ARBA00023152"/>
    </source>
</evidence>
<feature type="region of interest" description="Disordered" evidence="15">
    <location>
        <begin position="484"/>
        <end position="515"/>
    </location>
</feature>
<organism evidence="17 18">
    <name type="scientific">Gymnopilus dilepis</name>
    <dbReference type="NCBI Taxonomy" id="231916"/>
    <lineage>
        <taxon>Eukaryota</taxon>
        <taxon>Fungi</taxon>
        <taxon>Dikarya</taxon>
        <taxon>Basidiomycota</taxon>
        <taxon>Agaricomycotina</taxon>
        <taxon>Agaricomycetes</taxon>
        <taxon>Agaricomycetidae</taxon>
        <taxon>Agaricales</taxon>
        <taxon>Agaricineae</taxon>
        <taxon>Hymenogastraceae</taxon>
        <taxon>Gymnopilus</taxon>
    </lineage>
</organism>
<feature type="domain" description="CP-type G" evidence="16">
    <location>
        <begin position="218"/>
        <end position="379"/>
    </location>
</feature>
<dbReference type="FunFam" id="3.30.390.10:FF:000001">
    <property type="entry name" value="Enolase"/>
    <property type="match status" value="1"/>
</dbReference>
<evidence type="ECO:0000256" key="12">
    <source>
        <dbReference type="ARBA" id="ARBA00023242"/>
    </source>
</evidence>
<dbReference type="Gene3D" id="3.20.20.120">
    <property type="entry name" value="Enolase-like C-terminal domain"/>
    <property type="match status" value="1"/>
</dbReference>
<dbReference type="SUPFAM" id="SSF51604">
    <property type="entry name" value="Enolase C-terminal domain-like"/>
    <property type="match status" value="1"/>
</dbReference>
<evidence type="ECO:0000256" key="7">
    <source>
        <dbReference type="ARBA" id="ARBA00022741"/>
    </source>
</evidence>
<dbReference type="Pfam" id="PF01926">
    <property type="entry name" value="MMR_HSR1"/>
    <property type="match status" value="1"/>
</dbReference>
<dbReference type="OrthoDB" id="1739814at2759"/>
<dbReference type="InterPro" id="IPR029017">
    <property type="entry name" value="Enolase-like_N"/>
</dbReference>
<dbReference type="InterPro" id="IPR020809">
    <property type="entry name" value="Enolase_CS"/>
</dbReference>
<comment type="cofactor">
    <cofactor evidence="1">
        <name>Mg(2+)</name>
        <dbReference type="ChEBI" id="CHEBI:18420"/>
    </cofactor>
</comment>
<dbReference type="GO" id="GO:0000287">
    <property type="term" value="F:magnesium ion binding"/>
    <property type="evidence" value="ECO:0007669"/>
    <property type="project" value="InterPro"/>
</dbReference>
<dbReference type="STRING" id="231916.A0A409VWV0"/>
<dbReference type="AlphaFoldDB" id="A0A409VWV0"/>
<dbReference type="Pfam" id="PF03952">
    <property type="entry name" value="Enolase_N"/>
    <property type="match status" value="1"/>
</dbReference>
<evidence type="ECO:0000256" key="14">
    <source>
        <dbReference type="RuleBase" id="RU364023"/>
    </source>
</evidence>
<dbReference type="PANTHER" id="PTHR11902">
    <property type="entry name" value="ENOLASE"/>
    <property type="match status" value="1"/>
</dbReference>
<keyword evidence="11" id="KW-0456">Lyase</keyword>
<dbReference type="InterPro" id="IPR020811">
    <property type="entry name" value="Enolase_N"/>
</dbReference>
<feature type="compositionally biased region" description="Acidic residues" evidence="15">
    <location>
        <begin position="594"/>
        <end position="603"/>
    </location>
</feature>
<comment type="catalytic activity">
    <reaction evidence="13">
        <text>(2R)-2-phosphoglycerate = phosphoenolpyruvate + H2O</text>
        <dbReference type="Rhea" id="RHEA:10164"/>
        <dbReference type="ChEBI" id="CHEBI:15377"/>
        <dbReference type="ChEBI" id="CHEBI:58289"/>
        <dbReference type="ChEBI" id="CHEBI:58702"/>
        <dbReference type="EC" id="4.2.1.11"/>
    </reaction>
</comment>
<evidence type="ECO:0000313" key="18">
    <source>
        <dbReference type="Proteomes" id="UP000284706"/>
    </source>
</evidence>
<dbReference type="FunFam" id="3.20.20.120:FF:000002">
    <property type="entry name" value="Enolase 1"/>
    <property type="match status" value="1"/>
</dbReference>
<evidence type="ECO:0000256" key="3">
    <source>
        <dbReference type="ARBA" id="ARBA00004604"/>
    </source>
</evidence>
<dbReference type="InParanoid" id="A0A409VWV0"/>